<keyword evidence="2" id="KW-0378">Hydrolase</keyword>
<gene>
    <name evidence="2" type="ORF">ABVT11_07465</name>
</gene>
<reference evidence="2 3" key="1">
    <citation type="submission" date="2024-07" db="EMBL/GenBank/DDBJ databases">
        <title>Uliginosibacterium paludis KCTC:42655.</title>
        <authorList>
            <person name="Kim M.K."/>
        </authorList>
    </citation>
    <scope>NUCLEOTIDE SEQUENCE [LARGE SCALE GENOMIC DNA]</scope>
    <source>
        <strain evidence="2 3">KCTC 42655</strain>
    </source>
</reference>
<name>A0ABV2CQC0_9RHOO</name>
<dbReference type="Pfam" id="PF02129">
    <property type="entry name" value="Peptidase_S15"/>
    <property type="match status" value="1"/>
</dbReference>
<dbReference type="InterPro" id="IPR000383">
    <property type="entry name" value="Xaa-Pro-like_dom"/>
</dbReference>
<sequence>MKALPTETLLIDGPDGTIELLVDAPQQARGVALVCHPHPLFGGANTNKVAHTLARTLRDLGYIALRPNFRGVGRSEGAHDNGGAETADMRAVLDWARANWELDDSSPVVLAGFSFGAFVQTRVARRLAEAGHPASWLILVGTAAGFVEGARQYDTEAVGPDTLVIHGSKDETVRLENVLAWAEPLEVPVIVVPGADHFFHGRLHVLRDIINRAACECGEPEEGHT</sequence>
<evidence type="ECO:0000313" key="3">
    <source>
        <dbReference type="Proteomes" id="UP001548590"/>
    </source>
</evidence>
<dbReference type="EMBL" id="JBEWLZ010000003">
    <property type="protein sequence ID" value="MET1489662.1"/>
    <property type="molecule type" value="Genomic_DNA"/>
</dbReference>
<dbReference type="InterPro" id="IPR029058">
    <property type="entry name" value="AB_hydrolase_fold"/>
</dbReference>
<organism evidence="2 3">
    <name type="scientific">Uliginosibacterium paludis</name>
    <dbReference type="NCBI Taxonomy" id="1615952"/>
    <lineage>
        <taxon>Bacteria</taxon>
        <taxon>Pseudomonadati</taxon>
        <taxon>Pseudomonadota</taxon>
        <taxon>Betaproteobacteria</taxon>
        <taxon>Rhodocyclales</taxon>
        <taxon>Zoogloeaceae</taxon>
        <taxon>Uliginosibacterium</taxon>
    </lineage>
</organism>
<dbReference type="RefSeq" id="WP_345925079.1">
    <property type="nucleotide sequence ID" value="NZ_JBDIVF010000002.1"/>
</dbReference>
<evidence type="ECO:0000259" key="1">
    <source>
        <dbReference type="Pfam" id="PF02129"/>
    </source>
</evidence>
<dbReference type="PANTHER" id="PTHR42103:SF2">
    <property type="entry name" value="AB HYDROLASE-1 DOMAIN-CONTAINING PROTEIN"/>
    <property type="match status" value="1"/>
</dbReference>
<dbReference type="Proteomes" id="UP001548590">
    <property type="component" value="Unassembled WGS sequence"/>
</dbReference>
<proteinExistence type="predicted"/>
<accession>A0ABV2CQC0</accession>
<dbReference type="SUPFAM" id="SSF53474">
    <property type="entry name" value="alpha/beta-Hydrolases"/>
    <property type="match status" value="1"/>
</dbReference>
<protein>
    <submittedName>
        <fullName evidence="2">CocE/NonD family hydrolase</fullName>
    </submittedName>
</protein>
<dbReference type="PANTHER" id="PTHR42103">
    <property type="entry name" value="ALPHA/BETA-HYDROLASES SUPERFAMILY PROTEIN"/>
    <property type="match status" value="1"/>
</dbReference>
<feature type="domain" description="Xaa-Pro dipeptidyl-peptidase-like" evidence="1">
    <location>
        <begin position="24"/>
        <end position="125"/>
    </location>
</feature>
<dbReference type="Gene3D" id="3.40.50.1820">
    <property type="entry name" value="alpha/beta hydrolase"/>
    <property type="match status" value="1"/>
</dbReference>
<comment type="caution">
    <text evidence="2">The sequence shown here is derived from an EMBL/GenBank/DDBJ whole genome shotgun (WGS) entry which is preliminary data.</text>
</comment>
<evidence type="ECO:0000313" key="2">
    <source>
        <dbReference type="EMBL" id="MET1489662.1"/>
    </source>
</evidence>
<dbReference type="GO" id="GO:0016787">
    <property type="term" value="F:hydrolase activity"/>
    <property type="evidence" value="ECO:0007669"/>
    <property type="project" value="UniProtKB-KW"/>
</dbReference>
<keyword evidence="3" id="KW-1185">Reference proteome</keyword>